<comment type="caution">
    <text evidence="2">The sequence shown here is derived from an EMBL/GenBank/DDBJ whole genome shotgun (WGS) entry which is preliminary data.</text>
</comment>
<gene>
    <name evidence="2" type="ORF">WFA24289_00354</name>
</gene>
<dbReference type="RefSeq" id="WP_230096119.1">
    <property type="nucleotide sequence ID" value="NZ_CAKKNS010000001.1"/>
</dbReference>
<keyword evidence="1" id="KW-0812">Transmembrane</keyword>
<keyword evidence="1" id="KW-1133">Transmembrane helix</keyword>
<keyword evidence="3" id="KW-1185">Reference proteome</keyword>
<proteinExistence type="predicted"/>
<protein>
    <recommendedName>
        <fullName evidence="4">DUF2065 domain-containing protein</fullName>
    </recommendedName>
</protein>
<sequence>MDFVILLGIIITVLEAIVMMLTPREPMWGYSVYRSKNPAMSALAVFLIILGLAIIIVKAWLNGQLG</sequence>
<accession>A0ABM8Z454</accession>
<feature type="transmembrane region" description="Helical" evidence="1">
    <location>
        <begin position="40"/>
        <end position="61"/>
    </location>
</feature>
<evidence type="ECO:0000256" key="1">
    <source>
        <dbReference type="SAM" id="Phobius"/>
    </source>
</evidence>
<evidence type="ECO:0000313" key="3">
    <source>
        <dbReference type="Proteomes" id="UP000789707"/>
    </source>
</evidence>
<dbReference type="Proteomes" id="UP000789707">
    <property type="component" value="Unassembled WGS sequence"/>
</dbReference>
<keyword evidence="1" id="KW-0472">Membrane</keyword>
<reference evidence="2 3" key="1">
    <citation type="submission" date="2021-11" db="EMBL/GenBank/DDBJ databases">
        <authorList>
            <person name="Depoorter E."/>
        </authorList>
    </citation>
    <scope>NUCLEOTIDE SEQUENCE [LARGE SCALE GENOMIC DNA]</scope>
    <source>
        <strain evidence="2 3">LMG 24289</strain>
    </source>
</reference>
<name>A0ABM8Z454_9LACO</name>
<evidence type="ECO:0000313" key="2">
    <source>
        <dbReference type="EMBL" id="CAH0416055.1"/>
    </source>
</evidence>
<evidence type="ECO:0008006" key="4">
    <source>
        <dbReference type="Google" id="ProtNLM"/>
    </source>
</evidence>
<dbReference type="EMBL" id="CAKKNS010000001">
    <property type="protein sequence ID" value="CAH0416055.1"/>
    <property type="molecule type" value="Genomic_DNA"/>
</dbReference>
<organism evidence="2 3">
    <name type="scientific">Periweissella fabaria</name>
    <dbReference type="NCBI Taxonomy" id="546157"/>
    <lineage>
        <taxon>Bacteria</taxon>
        <taxon>Bacillati</taxon>
        <taxon>Bacillota</taxon>
        <taxon>Bacilli</taxon>
        <taxon>Lactobacillales</taxon>
        <taxon>Lactobacillaceae</taxon>
        <taxon>Periweissella</taxon>
    </lineage>
</organism>